<evidence type="ECO:0000313" key="2">
    <source>
        <dbReference type="Proteomes" id="UP001362999"/>
    </source>
</evidence>
<reference evidence="1 2" key="1">
    <citation type="journal article" date="2024" name="J Genomics">
        <title>Draft genome sequencing and assembly of Favolaschia claudopus CIRM-BRFM 2984 isolated from oak limbs.</title>
        <authorList>
            <person name="Navarro D."/>
            <person name="Drula E."/>
            <person name="Chaduli D."/>
            <person name="Cazenave R."/>
            <person name="Ahrendt S."/>
            <person name="Wang J."/>
            <person name="Lipzen A."/>
            <person name="Daum C."/>
            <person name="Barry K."/>
            <person name="Grigoriev I.V."/>
            <person name="Favel A."/>
            <person name="Rosso M.N."/>
            <person name="Martin F."/>
        </authorList>
    </citation>
    <scope>NUCLEOTIDE SEQUENCE [LARGE SCALE GENOMIC DNA]</scope>
    <source>
        <strain evidence="1 2">CIRM-BRFM 2984</strain>
    </source>
</reference>
<proteinExistence type="predicted"/>
<sequence length="281" mass="31900">MHMRRPREMQPAAQRPASSNFSTAISRAASSILDFPCFGPSESRRVLGSSSLWDWINNGCILCMDAIRKISRFPSRRHDGSLSQLHTSTAALTTISPLPILPLILRAHLCVARGCLGTRKTSFLRYVHRGNSARTVTEEKGAIHRNRLPLLKGGRWKKEKNLLPNQLHASRDGELWFGICLLWVLPLILDACQLTVHNPPGAQDSFEHLLIQRDLTCRPLRRTYPKIAQYRCFRYLQVQRHQLHTQAKDSSSPYLDDQPFKILPNKDSCAWFASQSSLVPT</sequence>
<dbReference type="Proteomes" id="UP001362999">
    <property type="component" value="Unassembled WGS sequence"/>
</dbReference>
<protein>
    <submittedName>
        <fullName evidence="1">Uncharacterized protein</fullName>
    </submittedName>
</protein>
<dbReference type="EMBL" id="JAWWNJ010000017">
    <property type="protein sequence ID" value="KAK7037971.1"/>
    <property type="molecule type" value="Genomic_DNA"/>
</dbReference>
<keyword evidence="2" id="KW-1185">Reference proteome</keyword>
<evidence type="ECO:0000313" key="1">
    <source>
        <dbReference type="EMBL" id="KAK7037971.1"/>
    </source>
</evidence>
<name>A0AAW0CFN2_9AGAR</name>
<comment type="caution">
    <text evidence="1">The sequence shown here is derived from an EMBL/GenBank/DDBJ whole genome shotgun (WGS) entry which is preliminary data.</text>
</comment>
<gene>
    <name evidence="1" type="ORF">R3P38DRAFT_2903696</name>
</gene>
<organism evidence="1 2">
    <name type="scientific">Favolaschia claudopus</name>
    <dbReference type="NCBI Taxonomy" id="2862362"/>
    <lineage>
        <taxon>Eukaryota</taxon>
        <taxon>Fungi</taxon>
        <taxon>Dikarya</taxon>
        <taxon>Basidiomycota</taxon>
        <taxon>Agaricomycotina</taxon>
        <taxon>Agaricomycetes</taxon>
        <taxon>Agaricomycetidae</taxon>
        <taxon>Agaricales</taxon>
        <taxon>Marasmiineae</taxon>
        <taxon>Mycenaceae</taxon>
        <taxon>Favolaschia</taxon>
    </lineage>
</organism>
<accession>A0AAW0CFN2</accession>
<dbReference type="AlphaFoldDB" id="A0AAW0CFN2"/>